<evidence type="ECO:0000313" key="11">
    <source>
        <dbReference type="Proteomes" id="UP000806285"/>
    </source>
</evidence>
<dbReference type="NCBIfam" id="TIGR00710">
    <property type="entry name" value="efflux_Bcr_CflA"/>
    <property type="match status" value="1"/>
</dbReference>
<feature type="transmembrane region" description="Helical" evidence="8">
    <location>
        <begin position="130"/>
        <end position="152"/>
    </location>
</feature>
<keyword evidence="7 8" id="KW-0472">Membrane</keyword>
<feature type="transmembrane region" description="Helical" evidence="8">
    <location>
        <begin position="207"/>
        <end position="230"/>
    </location>
</feature>
<comment type="similarity">
    <text evidence="2 8">Belongs to the major facilitator superfamily. Bcr/CmlA family.</text>
</comment>
<dbReference type="InterPro" id="IPR050189">
    <property type="entry name" value="MFS_Efflux_Transporters"/>
</dbReference>
<dbReference type="Pfam" id="PF07690">
    <property type="entry name" value="MFS_1"/>
    <property type="match status" value="1"/>
</dbReference>
<accession>A0ABR9S3R7</accession>
<reference evidence="10 11" key="1">
    <citation type="submission" date="2020-10" db="EMBL/GenBank/DDBJ databases">
        <title>Ramlibacter sp. HM2 16S ribosomal RNA gene Genome sequencing and assembly.</title>
        <authorList>
            <person name="Kang M."/>
        </authorList>
    </citation>
    <scope>NUCLEOTIDE SEQUENCE [LARGE SCALE GENOMIC DNA]</scope>
    <source>
        <strain evidence="10 11">HM2</strain>
    </source>
</reference>
<evidence type="ECO:0000256" key="7">
    <source>
        <dbReference type="ARBA" id="ARBA00023136"/>
    </source>
</evidence>
<evidence type="ECO:0000256" key="8">
    <source>
        <dbReference type="RuleBase" id="RU365088"/>
    </source>
</evidence>
<feature type="domain" description="Major facilitator superfamily (MFS) profile" evidence="9">
    <location>
        <begin position="5"/>
        <end position="389"/>
    </location>
</feature>
<dbReference type="Gene3D" id="1.20.1720.10">
    <property type="entry name" value="Multidrug resistance protein D"/>
    <property type="match status" value="1"/>
</dbReference>
<feature type="transmembrane region" description="Helical" evidence="8">
    <location>
        <begin position="362"/>
        <end position="382"/>
    </location>
</feature>
<evidence type="ECO:0000256" key="2">
    <source>
        <dbReference type="ARBA" id="ARBA00006236"/>
    </source>
</evidence>
<keyword evidence="4" id="KW-1003">Cell membrane</keyword>
<name>A0ABR9S3R7_9BURK</name>
<feature type="transmembrane region" description="Helical" evidence="8">
    <location>
        <begin position="158"/>
        <end position="177"/>
    </location>
</feature>
<protein>
    <recommendedName>
        <fullName evidence="8">Bcr/CflA family efflux transporter</fullName>
    </recommendedName>
</protein>
<sequence>MSSRWIVPNLVAQLAFGLLAMTITLPSMQDWPATFGSGQAAVQLTLSGYIAAYGILQLVYGPLSDRFGRKPLLLFGLVLAGLASVLGALAPNLAVLTLARVLQGAGAAAGMVVGRAMVQDLFAGSERTRVMAFVGMVMGVCPPTATLLGGHLHVSLGWRANFVVMAVLAAVLLVLAWRGLPAVPPRRDAARGTLLAGYARLLREPRFLLYVTMMACTTATFYTFLGGAPLVLKSYGVTPDRIGWYIMCIPIAYIFGNLWTTRLVRRTSDRRIMALGQAWTLTGLLLVLGLGLWGTASPLALALPLALLGIGHGLLAPPTLTGTVGLIPALAGAAAAVAGLMQQMSGAFGSFVVGLVSHETQVGLAVVMLAWASAGLVAQVALHRTPRST</sequence>
<dbReference type="PROSITE" id="PS50850">
    <property type="entry name" value="MFS"/>
    <property type="match status" value="1"/>
</dbReference>
<keyword evidence="8" id="KW-0997">Cell inner membrane</keyword>
<keyword evidence="11" id="KW-1185">Reference proteome</keyword>
<dbReference type="EMBL" id="JADDIV010000003">
    <property type="protein sequence ID" value="MBE7368150.1"/>
    <property type="molecule type" value="Genomic_DNA"/>
</dbReference>
<evidence type="ECO:0000256" key="3">
    <source>
        <dbReference type="ARBA" id="ARBA00022448"/>
    </source>
</evidence>
<feature type="transmembrane region" description="Helical" evidence="8">
    <location>
        <begin position="272"/>
        <end position="293"/>
    </location>
</feature>
<dbReference type="Proteomes" id="UP000806285">
    <property type="component" value="Unassembled WGS sequence"/>
</dbReference>
<feature type="transmembrane region" description="Helical" evidence="8">
    <location>
        <begin position="299"/>
        <end position="316"/>
    </location>
</feature>
<feature type="transmembrane region" description="Helical" evidence="8">
    <location>
        <begin position="72"/>
        <end position="95"/>
    </location>
</feature>
<dbReference type="PANTHER" id="PTHR43124">
    <property type="entry name" value="PURINE EFFLUX PUMP PBUE"/>
    <property type="match status" value="1"/>
</dbReference>
<keyword evidence="6 8" id="KW-1133">Transmembrane helix</keyword>
<feature type="transmembrane region" description="Helical" evidence="8">
    <location>
        <begin position="101"/>
        <end position="118"/>
    </location>
</feature>
<dbReference type="InterPro" id="IPR011701">
    <property type="entry name" value="MFS"/>
</dbReference>
<feature type="transmembrane region" description="Helical" evidence="8">
    <location>
        <begin position="42"/>
        <end position="60"/>
    </location>
</feature>
<feature type="transmembrane region" description="Helical" evidence="8">
    <location>
        <begin position="323"/>
        <end position="342"/>
    </location>
</feature>
<gene>
    <name evidence="10" type="ORF">IM787_11285</name>
</gene>
<organism evidence="10 11">
    <name type="scientific">Ramlibacter pallidus</name>
    <dbReference type="NCBI Taxonomy" id="2780087"/>
    <lineage>
        <taxon>Bacteria</taxon>
        <taxon>Pseudomonadati</taxon>
        <taxon>Pseudomonadota</taxon>
        <taxon>Betaproteobacteria</taxon>
        <taxon>Burkholderiales</taxon>
        <taxon>Comamonadaceae</taxon>
        <taxon>Ramlibacter</taxon>
    </lineage>
</organism>
<evidence type="ECO:0000256" key="5">
    <source>
        <dbReference type="ARBA" id="ARBA00022692"/>
    </source>
</evidence>
<dbReference type="InterPro" id="IPR020846">
    <property type="entry name" value="MFS_dom"/>
</dbReference>
<evidence type="ECO:0000256" key="4">
    <source>
        <dbReference type="ARBA" id="ARBA00022475"/>
    </source>
</evidence>
<dbReference type="InterPro" id="IPR004812">
    <property type="entry name" value="Efflux_drug-R_Bcr/CmlA"/>
</dbReference>
<evidence type="ECO:0000256" key="6">
    <source>
        <dbReference type="ARBA" id="ARBA00022989"/>
    </source>
</evidence>
<keyword evidence="5 8" id="KW-0812">Transmembrane</keyword>
<dbReference type="PANTHER" id="PTHR43124:SF3">
    <property type="entry name" value="CHLORAMPHENICOL EFFLUX PUMP RV0191"/>
    <property type="match status" value="1"/>
</dbReference>
<feature type="transmembrane region" description="Helical" evidence="8">
    <location>
        <begin position="242"/>
        <end position="260"/>
    </location>
</feature>
<evidence type="ECO:0000256" key="1">
    <source>
        <dbReference type="ARBA" id="ARBA00004651"/>
    </source>
</evidence>
<evidence type="ECO:0000313" key="10">
    <source>
        <dbReference type="EMBL" id="MBE7368150.1"/>
    </source>
</evidence>
<keyword evidence="3 8" id="KW-0813">Transport</keyword>
<dbReference type="RefSeq" id="WP_193676760.1">
    <property type="nucleotide sequence ID" value="NZ_JADDIV010000003.1"/>
</dbReference>
<comment type="caution">
    <text evidence="10">The sequence shown here is derived from an EMBL/GenBank/DDBJ whole genome shotgun (WGS) entry which is preliminary data.</text>
</comment>
<proteinExistence type="inferred from homology"/>
<comment type="caution">
    <text evidence="8">Lacks conserved residue(s) required for the propagation of feature annotation.</text>
</comment>
<dbReference type="InterPro" id="IPR036259">
    <property type="entry name" value="MFS_trans_sf"/>
</dbReference>
<evidence type="ECO:0000259" key="9">
    <source>
        <dbReference type="PROSITE" id="PS50850"/>
    </source>
</evidence>
<dbReference type="SUPFAM" id="SSF103473">
    <property type="entry name" value="MFS general substrate transporter"/>
    <property type="match status" value="1"/>
</dbReference>
<comment type="subcellular location">
    <subcellularLocation>
        <location evidence="8">Cell inner membrane</location>
        <topology evidence="8">Multi-pass membrane protein</topology>
    </subcellularLocation>
    <subcellularLocation>
        <location evidence="1">Cell membrane</location>
        <topology evidence="1">Multi-pass membrane protein</topology>
    </subcellularLocation>
</comment>